<protein>
    <recommendedName>
        <fullName evidence="3">DUF4926 domain-containing protein</fullName>
    </recommendedName>
</protein>
<proteinExistence type="predicted"/>
<dbReference type="Pfam" id="PF16277">
    <property type="entry name" value="DUF4926"/>
    <property type="match status" value="1"/>
</dbReference>
<dbReference type="EMBL" id="BDGE01000042">
    <property type="protein sequence ID" value="GBE92898.1"/>
    <property type="molecule type" value="Genomic_DNA"/>
</dbReference>
<reference evidence="2" key="1">
    <citation type="journal article" date="2018" name="Genome Announc.">
        <title>Draft Genome Sequence of the Nitrogen-Fixing and Hormogonia-Inducing Cyanobacterium Nostoc cycadae Strain WK-1, Isolated from the Coralloid Roots of Cycas revoluta.</title>
        <authorList>
            <person name="Kanesaki Y."/>
            <person name="Hirose M."/>
            <person name="Hirose Y."/>
            <person name="Fujisawa T."/>
            <person name="Nakamura Y."/>
            <person name="Watanabe S."/>
            <person name="Matsunaga S."/>
            <person name="Uchida H."/>
            <person name="Murakami A."/>
        </authorList>
    </citation>
    <scope>NUCLEOTIDE SEQUENCE [LARGE SCALE GENOMIC DNA]</scope>
    <source>
        <strain evidence="2">WK-1</strain>
    </source>
</reference>
<evidence type="ECO:0000313" key="2">
    <source>
        <dbReference type="Proteomes" id="UP000236527"/>
    </source>
</evidence>
<gene>
    <name evidence="1" type="ORF">NCWK1_2657</name>
</gene>
<keyword evidence="2" id="KW-1185">Reference proteome</keyword>
<evidence type="ECO:0008006" key="3">
    <source>
        <dbReference type="Google" id="ProtNLM"/>
    </source>
</evidence>
<dbReference type="RefSeq" id="WP_103125104.1">
    <property type="nucleotide sequence ID" value="NZ_DF978428.1"/>
</dbReference>
<evidence type="ECO:0000313" key="1">
    <source>
        <dbReference type="EMBL" id="GBE92898.1"/>
    </source>
</evidence>
<dbReference type="Proteomes" id="UP000236527">
    <property type="component" value="Unassembled WGS sequence"/>
</dbReference>
<comment type="caution">
    <text evidence="1">The sequence shown here is derived from an EMBL/GenBank/DDBJ whole genome shotgun (WGS) entry which is preliminary data.</text>
</comment>
<dbReference type="InterPro" id="IPR032568">
    <property type="entry name" value="DUF4926"/>
</dbReference>
<name>A0A2H6LI50_9NOSO</name>
<accession>A0A2H6LI50</accession>
<organism evidence="1 2">
    <name type="scientific">Nostoc cycadae WK-1</name>
    <dbReference type="NCBI Taxonomy" id="1861711"/>
    <lineage>
        <taxon>Bacteria</taxon>
        <taxon>Bacillati</taxon>
        <taxon>Cyanobacteriota</taxon>
        <taxon>Cyanophyceae</taxon>
        <taxon>Nostocales</taxon>
        <taxon>Nostocaceae</taxon>
        <taxon>Nostoc</taxon>
    </lineage>
</organism>
<sequence>MTKPKLLDTIATLNSIPIERLSLVESDMISIESLPNGQVGTIVEVYEEKEDTKYLVEFADTQGCEYAMAVLKINEILVLHYDLATV</sequence>
<dbReference type="AlphaFoldDB" id="A0A2H6LI50"/>